<comment type="caution">
    <text evidence="2">The sequence shown here is derived from an EMBL/GenBank/DDBJ whole genome shotgun (WGS) entry which is preliminary data.</text>
</comment>
<sequence>MFSKLIHLGFDALLISAFLAGIKRSTGLTPALARVPNKDFRQLLRTYLETGEYLFDFAVVILGRSSSFERTR</sequence>
<dbReference type="PANTHER" id="PTHR28075:SF1">
    <property type="entry name" value="DUF1748-DOMAIN-CONTAINING PROTEIN"/>
    <property type="match status" value="1"/>
</dbReference>
<dbReference type="Proteomes" id="UP001050691">
    <property type="component" value="Unassembled WGS sequence"/>
</dbReference>
<dbReference type="InterPro" id="IPR013726">
    <property type="entry name" value="Mitofissin"/>
</dbReference>
<feature type="chain" id="PRO_5043921302" description="DUF1748-domain-containing protein" evidence="1">
    <location>
        <begin position="28"/>
        <end position="72"/>
    </location>
</feature>
<evidence type="ECO:0000256" key="1">
    <source>
        <dbReference type="SAM" id="SignalP"/>
    </source>
</evidence>
<reference evidence="2" key="1">
    <citation type="submission" date="2021-10" db="EMBL/GenBank/DDBJ databases">
        <title>De novo Genome Assembly of Clathrus columnatus (Basidiomycota, Fungi) Using Illumina and Nanopore Sequence Data.</title>
        <authorList>
            <person name="Ogiso-Tanaka E."/>
            <person name="Itagaki H."/>
            <person name="Hosoya T."/>
            <person name="Hosaka K."/>
        </authorList>
    </citation>
    <scope>NUCLEOTIDE SEQUENCE</scope>
    <source>
        <strain evidence="2">MO-923</strain>
    </source>
</reference>
<gene>
    <name evidence="2" type="ORF">Clacol_001589</name>
</gene>
<accession>A0AAV5A1B4</accession>
<dbReference type="PANTHER" id="PTHR28075">
    <property type="entry name" value="CHROMOSOME 16, WHOLE GENOME SHOTGUN SEQUENCE"/>
    <property type="match status" value="1"/>
</dbReference>
<organism evidence="2 3">
    <name type="scientific">Clathrus columnatus</name>
    <dbReference type="NCBI Taxonomy" id="1419009"/>
    <lineage>
        <taxon>Eukaryota</taxon>
        <taxon>Fungi</taxon>
        <taxon>Dikarya</taxon>
        <taxon>Basidiomycota</taxon>
        <taxon>Agaricomycotina</taxon>
        <taxon>Agaricomycetes</taxon>
        <taxon>Phallomycetidae</taxon>
        <taxon>Phallales</taxon>
        <taxon>Clathraceae</taxon>
        <taxon>Clathrus</taxon>
    </lineage>
</organism>
<keyword evidence="3" id="KW-1185">Reference proteome</keyword>
<protein>
    <recommendedName>
        <fullName evidence="4">DUF1748-domain-containing protein</fullName>
    </recommendedName>
</protein>
<keyword evidence="1" id="KW-0732">Signal</keyword>
<name>A0AAV5A1B4_9AGAM</name>
<dbReference type="GO" id="GO:0005737">
    <property type="term" value="C:cytoplasm"/>
    <property type="evidence" value="ECO:0007669"/>
    <property type="project" value="TreeGrafter"/>
</dbReference>
<evidence type="ECO:0008006" key="4">
    <source>
        <dbReference type="Google" id="ProtNLM"/>
    </source>
</evidence>
<dbReference type="Pfam" id="PF08520">
    <property type="entry name" value="Mitofissin"/>
    <property type="match status" value="1"/>
</dbReference>
<feature type="signal peptide" evidence="1">
    <location>
        <begin position="1"/>
        <end position="27"/>
    </location>
</feature>
<evidence type="ECO:0000313" key="3">
    <source>
        <dbReference type="Proteomes" id="UP001050691"/>
    </source>
</evidence>
<dbReference type="EMBL" id="BPWL01000002">
    <property type="protein sequence ID" value="GJJ07387.1"/>
    <property type="molecule type" value="Genomic_DNA"/>
</dbReference>
<proteinExistence type="predicted"/>
<dbReference type="AlphaFoldDB" id="A0AAV5A1B4"/>
<evidence type="ECO:0000313" key="2">
    <source>
        <dbReference type="EMBL" id="GJJ07387.1"/>
    </source>
</evidence>